<dbReference type="InterPro" id="IPR004459">
    <property type="entry name" value="CobQ_synth"/>
</dbReference>
<dbReference type="InterPro" id="IPR027417">
    <property type="entry name" value="P-loop_NTPase"/>
</dbReference>
<dbReference type="GO" id="GO:0003824">
    <property type="term" value="F:catalytic activity"/>
    <property type="evidence" value="ECO:0007669"/>
    <property type="project" value="InterPro"/>
</dbReference>
<dbReference type="AlphaFoldDB" id="E1IGE5"/>
<protein>
    <recommendedName>
        <fullName evidence="4">Cobyric acid synthase</fullName>
    </recommendedName>
</protein>
<feature type="domain" description="CobQ/CobB/MinD/ParA nucleotide binding" evidence="5">
    <location>
        <begin position="1"/>
        <end position="230"/>
    </location>
</feature>
<dbReference type="UniPathway" id="UPA00148"/>
<dbReference type="NCBIfam" id="NF001989">
    <property type="entry name" value="PRK00784.1"/>
    <property type="match status" value="1"/>
</dbReference>
<feature type="active site" description="Nucleophile" evidence="4">
    <location>
        <position position="323"/>
    </location>
</feature>
<dbReference type="Pfam" id="PF01656">
    <property type="entry name" value="CbiA"/>
    <property type="match status" value="1"/>
</dbReference>
<dbReference type="eggNOG" id="COG1492">
    <property type="taxonomic scope" value="Bacteria"/>
</dbReference>
<dbReference type="Gene3D" id="3.40.50.300">
    <property type="entry name" value="P-loop containing nucleotide triphosphate hydrolases"/>
    <property type="match status" value="1"/>
</dbReference>
<comment type="caution">
    <text evidence="7">The sequence shown here is derived from an EMBL/GenBank/DDBJ whole genome shotgun (WGS) entry which is preliminary data.</text>
</comment>
<dbReference type="CDD" id="cd05389">
    <property type="entry name" value="CobQ_N"/>
    <property type="match status" value="1"/>
</dbReference>
<comment type="function">
    <text evidence="4">Catalyzes amidations at positions B, D, E, and G on adenosylcobyrinic A,C-diamide. NH(2) groups are provided by glutamine, and one molecule of ATP is hydrogenolyzed for each amidation.</text>
</comment>
<dbReference type="PANTHER" id="PTHR21343:SF1">
    <property type="entry name" value="COBYRIC ACID SYNTHASE"/>
    <property type="match status" value="1"/>
</dbReference>
<evidence type="ECO:0000313" key="8">
    <source>
        <dbReference type="Proteomes" id="UP000054010"/>
    </source>
</evidence>
<keyword evidence="2 4" id="KW-0169">Cobalamin biosynthesis</keyword>
<dbReference type="GO" id="GO:0009236">
    <property type="term" value="P:cobalamin biosynthetic process"/>
    <property type="evidence" value="ECO:0007669"/>
    <property type="project" value="UniProtKB-UniRule"/>
</dbReference>
<evidence type="ECO:0000256" key="4">
    <source>
        <dbReference type="HAMAP-Rule" id="MF_00028"/>
    </source>
</evidence>
<dbReference type="STRING" id="765420.OSCT_2396"/>
<dbReference type="PROSITE" id="PS51274">
    <property type="entry name" value="GATASE_COBBQ"/>
    <property type="match status" value="1"/>
</dbReference>
<dbReference type="PANTHER" id="PTHR21343">
    <property type="entry name" value="DETHIOBIOTIN SYNTHETASE"/>
    <property type="match status" value="1"/>
</dbReference>
<dbReference type="SUPFAM" id="SSF52540">
    <property type="entry name" value="P-loop containing nucleoside triphosphate hydrolases"/>
    <property type="match status" value="1"/>
</dbReference>
<gene>
    <name evidence="4" type="primary">cobQ</name>
    <name evidence="7" type="ORF">OSCT_2396</name>
</gene>
<proteinExistence type="inferred from homology"/>
<sequence>MILGTASSVGKSTLVAALCRIAVRRGLRVAPFKAQNMSNNAGIAVGGGEVGRSTIVQAEAARIRPTVQMNPVLIKPEGHRRSQIIVEGHPWRSMDALDYWQRKDALWEIVTRNLDALRSEYDLVIAEGAGSPVELNLKPRDIVNARVATYAQARTVLVGDIDAGGIFAQLLGTLMLLDPEERALVVGLLVNRFRGDPALFTDGVSILEQRSGLPVLGVVPWITDLGLAEEDAVALERGPRTASGETVIAVIQLPAIANFDDFDPLAREPGVEVRYIERPDQLAGAAAVILPGTKHTLAARRWLRERGFDVALSRFPGAIVGICGGYQLLGEAISDPLGVEGGGGAEAGLGLLPIETIFEHTKETVEVAAQATMPWAQGAPLRGYEIHAGRSHIRSAAGAPVAQITQRGDAATNIADGCHTQDGRVWGCYIHGLFTSPAFRHAWLQQLGWQPRSPNTNPLDPYERLADTVEEALGEEGVARLLGVT</sequence>
<dbReference type="EMBL" id="ADVR01000106">
    <property type="protein sequence ID" value="EFO79711.1"/>
    <property type="molecule type" value="Genomic_DNA"/>
</dbReference>
<keyword evidence="3 4" id="KW-0315">Glutamine amidotransferase</keyword>
<dbReference type="NCBIfam" id="TIGR00313">
    <property type="entry name" value="cobQ"/>
    <property type="match status" value="1"/>
</dbReference>
<dbReference type="InterPro" id="IPR047045">
    <property type="entry name" value="CobQ_N"/>
</dbReference>
<evidence type="ECO:0000313" key="7">
    <source>
        <dbReference type="EMBL" id="EFO79711.1"/>
    </source>
</evidence>
<dbReference type="CDD" id="cd01750">
    <property type="entry name" value="GATase1_CobQ"/>
    <property type="match status" value="1"/>
</dbReference>
<evidence type="ECO:0000256" key="3">
    <source>
        <dbReference type="ARBA" id="ARBA00022962"/>
    </source>
</evidence>
<evidence type="ECO:0000256" key="2">
    <source>
        <dbReference type="ARBA" id="ARBA00022573"/>
    </source>
</evidence>
<feature type="active site" evidence="4">
    <location>
        <position position="431"/>
    </location>
</feature>
<dbReference type="InterPro" id="IPR002586">
    <property type="entry name" value="CobQ/CobB/MinD/ParA_Nub-bd_dom"/>
</dbReference>
<comment type="similarity">
    <text evidence="4">Belongs to the CobB/CobQ family. CobQ subfamily.</text>
</comment>
<organism evidence="7 8">
    <name type="scientific">Oscillochloris trichoides DG-6</name>
    <dbReference type="NCBI Taxonomy" id="765420"/>
    <lineage>
        <taxon>Bacteria</taxon>
        <taxon>Bacillati</taxon>
        <taxon>Chloroflexota</taxon>
        <taxon>Chloroflexia</taxon>
        <taxon>Chloroflexales</taxon>
        <taxon>Chloroflexineae</taxon>
        <taxon>Oscillochloridaceae</taxon>
        <taxon>Oscillochloris</taxon>
    </lineage>
</organism>
<dbReference type="SUPFAM" id="SSF52317">
    <property type="entry name" value="Class I glutamine amidotransferase-like"/>
    <property type="match status" value="1"/>
</dbReference>
<dbReference type="Gene3D" id="3.40.50.880">
    <property type="match status" value="1"/>
</dbReference>
<dbReference type="InterPro" id="IPR029062">
    <property type="entry name" value="Class_I_gatase-like"/>
</dbReference>
<dbReference type="HAMAP" id="MF_00028">
    <property type="entry name" value="CobQ"/>
    <property type="match status" value="1"/>
</dbReference>
<evidence type="ECO:0000259" key="5">
    <source>
        <dbReference type="Pfam" id="PF01656"/>
    </source>
</evidence>
<dbReference type="Proteomes" id="UP000054010">
    <property type="component" value="Unassembled WGS sequence"/>
</dbReference>
<reference evidence="7 8" key="1">
    <citation type="journal article" date="2011" name="J. Bacteriol.">
        <title>Draft genome sequence of the anoxygenic filamentous phototrophic bacterium Oscillochloris trichoides subsp. DG-6.</title>
        <authorList>
            <person name="Kuznetsov B.B."/>
            <person name="Ivanovsky R.N."/>
            <person name="Keppen O.I."/>
            <person name="Sukhacheva M.V."/>
            <person name="Bumazhkin B.K."/>
            <person name="Patutina E.O."/>
            <person name="Beletsky A.V."/>
            <person name="Mardanov A.V."/>
            <person name="Baslerov R.V."/>
            <person name="Panteleeva A.N."/>
            <person name="Kolganova T.V."/>
            <person name="Ravin N.V."/>
            <person name="Skryabin K.G."/>
        </authorList>
    </citation>
    <scope>NUCLEOTIDE SEQUENCE [LARGE SCALE GENOMIC DNA]</scope>
    <source>
        <strain evidence="7 8">DG-6</strain>
    </source>
</reference>
<dbReference type="Pfam" id="PF07685">
    <property type="entry name" value="GATase_3"/>
    <property type="match status" value="1"/>
</dbReference>
<evidence type="ECO:0000256" key="1">
    <source>
        <dbReference type="ARBA" id="ARBA00004953"/>
    </source>
</evidence>
<dbReference type="InterPro" id="IPR033949">
    <property type="entry name" value="CobQ_GATase1"/>
</dbReference>
<name>E1IGE5_9CHLR</name>
<keyword evidence="8" id="KW-1185">Reference proteome</keyword>
<feature type="domain" description="CobB/CobQ-like glutamine amidotransferase" evidence="6">
    <location>
        <begin position="248"/>
        <end position="438"/>
    </location>
</feature>
<dbReference type="InterPro" id="IPR011698">
    <property type="entry name" value="GATase_3"/>
</dbReference>
<evidence type="ECO:0000259" key="6">
    <source>
        <dbReference type="Pfam" id="PF07685"/>
    </source>
</evidence>
<dbReference type="GO" id="GO:0015420">
    <property type="term" value="F:ABC-type vitamin B12 transporter activity"/>
    <property type="evidence" value="ECO:0007669"/>
    <property type="project" value="UniProtKB-UniRule"/>
</dbReference>
<comment type="pathway">
    <text evidence="1 4">Cofactor biosynthesis; adenosylcobalamin biosynthesis.</text>
</comment>
<dbReference type="HOGENOM" id="CLU_019250_2_2_0"/>
<accession>E1IGE5</accession>